<keyword evidence="2" id="KW-0812">Transmembrane</keyword>
<gene>
    <name evidence="3" type="ORF">BDV37DRAFT_13332</name>
</gene>
<evidence type="ECO:0000313" key="4">
    <source>
        <dbReference type="Proteomes" id="UP000325579"/>
    </source>
</evidence>
<organism evidence="3 4">
    <name type="scientific">Aspergillus pseudonomiae</name>
    <dbReference type="NCBI Taxonomy" id="1506151"/>
    <lineage>
        <taxon>Eukaryota</taxon>
        <taxon>Fungi</taxon>
        <taxon>Dikarya</taxon>
        <taxon>Ascomycota</taxon>
        <taxon>Pezizomycotina</taxon>
        <taxon>Eurotiomycetes</taxon>
        <taxon>Eurotiomycetidae</taxon>
        <taxon>Eurotiales</taxon>
        <taxon>Aspergillaceae</taxon>
        <taxon>Aspergillus</taxon>
        <taxon>Aspergillus subgen. Circumdati</taxon>
    </lineage>
</organism>
<dbReference type="EMBL" id="ML736843">
    <property type="protein sequence ID" value="KAE8398990.1"/>
    <property type="molecule type" value="Genomic_DNA"/>
</dbReference>
<reference evidence="3 4" key="1">
    <citation type="submission" date="2019-04" db="EMBL/GenBank/DDBJ databases">
        <authorList>
            <consortium name="DOE Joint Genome Institute"/>
            <person name="Mondo S."/>
            <person name="Kjaerbolling I."/>
            <person name="Vesth T."/>
            <person name="Frisvad J.C."/>
            <person name="Nybo J.L."/>
            <person name="Theobald S."/>
            <person name="Kildgaard S."/>
            <person name="Isbrandt T."/>
            <person name="Kuo A."/>
            <person name="Sato A."/>
            <person name="Lyhne E.K."/>
            <person name="Kogle M.E."/>
            <person name="Wiebenga A."/>
            <person name="Kun R.S."/>
            <person name="Lubbers R.J."/>
            <person name="Makela M.R."/>
            <person name="Barry K."/>
            <person name="Chovatia M."/>
            <person name="Clum A."/>
            <person name="Daum C."/>
            <person name="Haridas S."/>
            <person name="He G."/>
            <person name="LaButti K."/>
            <person name="Lipzen A."/>
            <person name="Riley R."/>
            <person name="Salamov A."/>
            <person name="Simmons B.A."/>
            <person name="Magnuson J.K."/>
            <person name="Henrissat B."/>
            <person name="Mortensen U.H."/>
            <person name="Larsen T.O."/>
            <person name="Devries R.P."/>
            <person name="Grigoriev I.V."/>
            <person name="Machida M."/>
            <person name="Baker S.E."/>
            <person name="Andersen M.R."/>
            <person name="Cantor M.N."/>
            <person name="Hua S.X."/>
        </authorList>
    </citation>
    <scope>NUCLEOTIDE SEQUENCE [LARGE SCALE GENOMIC DNA]</scope>
    <source>
        <strain evidence="3 4">CBS 119388</strain>
    </source>
</reference>
<dbReference type="Proteomes" id="UP000325579">
    <property type="component" value="Unassembled WGS sequence"/>
</dbReference>
<feature type="region of interest" description="Disordered" evidence="1">
    <location>
        <begin position="38"/>
        <end position="89"/>
    </location>
</feature>
<accession>A0A5N7CXS5</accession>
<dbReference type="RefSeq" id="XP_031936309.1">
    <property type="nucleotide sequence ID" value="XM_032078734.1"/>
</dbReference>
<keyword evidence="2" id="KW-1133">Transmembrane helix</keyword>
<feature type="transmembrane region" description="Helical" evidence="2">
    <location>
        <begin position="6"/>
        <end position="29"/>
    </location>
</feature>
<name>A0A5N7CXS5_9EURO</name>
<dbReference type="AlphaFoldDB" id="A0A5N7CXS5"/>
<proteinExistence type="predicted"/>
<feature type="compositionally biased region" description="Polar residues" evidence="1">
    <location>
        <begin position="62"/>
        <end position="75"/>
    </location>
</feature>
<dbReference type="GeneID" id="43663425"/>
<sequence length="102" mass="11591">MVSPCFAVFAALGKVLPIVFRFFCAGFSLRIAPNRRGIPHLVPHTRTQSTRRQLKKKPPKNTPSTDYCSSHTSQSIHRDRHTNPIQANDDRVDQQMLIINLP</sequence>
<evidence type="ECO:0000256" key="1">
    <source>
        <dbReference type="SAM" id="MobiDB-lite"/>
    </source>
</evidence>
<evidence type="ECO:0000313" key="3">
    <source>
        <dbReference type="EMBL" id="KAE8398990.1"/>
    </source>
</evidence>
<keyword evidence="2" id="KW-0472">Membrane</keyword>
<keyword evidence="4" id="KW-1185">Reference proteome</keyword>
<evidence type="ECO:0000256" key="2">
    <source>
        <dbReference type="SAM" id="Phobius"/>
    </source>
</evidence>
<protein>
    <submittedName>
        <fullName evidence="3">Uncharacterized protein</fullName>
    </submittedName>
</protein>